<dbReference type="HOGENOM" id="CLU_3286181_0_0_4"/>
<accession>A0A0E1VQB8</accession>
<organism evidence="1">
    <name type="scientific">Burkholderia pseudomallei 1710a</name>
    <dbReference type="NCBI Taxonomy" id="320371"/>
    <lineage>
        <taxon>Bacteria</taxon>
        <taxon>Pseudomonadati</taxon>
        <taxon>Pseudomonadota</taxon>
        <taxon>Betaproteobacteria</taxon>
        <taxon>Burkholderiales</taxon>
        <taxon>Burkholderiaceae</taxon>
        <taxon>Burkholderia</taxon>
        <taxon>pseudomallei group</taxon>
    </lineage>
</organism>
<dbReference type="AlphaFoldDB" id="A0A0E1VQB8"/>
<gene>
    <name evidence="1" type="ORF">BURPS1710A_A1535</name>
</gene>
<proteinExistence type="predicted"/>
<sequence length="40" mass="4338">MTAHAAPARRRVHAALRADVAAGAFGIRAARHRFSKEPRS</sequence>
<dbReference type="Proteomes" id="UP000001812">
    <property type="component" value="Chromosome II"/>
</dbReference>
<dbReference type="EMBL" id="CM000833">
    <property type="protein sequence ID" value="EET03055.1"/>
    <property type="molecule type" value="Genomic_DNA"/>
</dbReference>
<evidence type="ECO:0000313" key="1">
    <source>
        <dbReference type="EMBL" id="EET03055.1"/>
    </source>
</evidence>
<reference evidence="1" key="1">
    <citation type="submission" date="2009-05" db="EMBL/GenBank/DDBJ databases">
        <authorList>
            <person name="Harkins D.M."/>
            <person name="DeShazer D."/>
            <person name="Woods D.E."/>
            <person name="Brinkac L.M."/>
            <person name="Brown K.A."/>
            <person name="Hung G.C."/>
            <person name="Tuanyok A."/>
            <person name="Zhang B."/>
            <person name="Nierman W.C."/>
        </authorList>
    </citation>
    <scope>NUCLEOTIDE SEQUENCE [LARGE SCALE GENOMIC DNA]</scope>
    <source>
        <strain evidence="1">1710a</strain>
    </source>
</reference>
<protein>
    <submittedName>
        <fullName evidence="1">Uncharacterized protein</fullName>
    </submittedName>
</protein>
<name>A0A0E1VQB8_BURPE</name>